<feature type="region of interest" description="Disordered" evidence="1">
    <location>
        <begin position="101"/>
        <end position="121"/>
    </location>
</feature>
<dbReference type="Proteomes" id="UP001361239">
    <property type="component" value="Unassembled WGS sequence"/>
</dbReference>
<organism evidence="2 3">
    <name type="scientific">Novosphingobium anseongense</name>
    <dbReference type="NCBI Taxonomy" id="3133436"/>
    <lineage>
        <taxon>Bacteria</taxon>
        <taxon>Pseudomonadati</taxon>
        <taxon>Pseudomonadota</taxon>
        <taxon>Alphaproteobacteria</taxon>
        <taxon>Sphingomonadales</taxon>
        <taxon>Sphingomonadaceae</taxon>
        <taxon>Novosphingobium</taxon>
    </lineage>
</organism>
<dbReference type="RefSeq" id="WP_339587055.1">
    <property type="nucleotide sequence ID" value="NZ_JBBHJZ010000002.1"/>
</dbReference>
<evidence type="ECO:0000313" key="3">
    <source>
        <dbReference type="Proteomes" id="UP001361239"/>
    </source>
</evidence>
<dbReference type="EMBL" id="JBBHJZ010000002">
    <property type="protein sequence ID" value="MEJ5977104.1"/>
    <property type="molecule type" value="Genomic_DNA"/>
</dbReference>
<accession>A0ABU8RWF8</accession>
<name>A0ABU8RWF8_9SPHN</name>
<evidence type="ECO:0000256" key="1">
    <source>
        <dbReference type="SAM" id="MobiDB-lite"/>
    </source>
</evidence>
<protein>
    <recommendedName>
        <fullName evidence="4">Rap1a immunity protein domain-containing protein</fullName>
    </recommendedName>
</protein>
<gene>
    <name evidence="2" type="ORF">WG901_10695</name>
</gene>
<proteinExistence type="predicted"/>
<sequence length="121" mass="12689">MFSFLLAAAAANQVPFSKDRDVRCLAAYLVAAGEAQDDASVSAEDKAGIQSIVMYFLGKLSARRPDADLRGEVMTLVGSPGYSALLTADIQNCSAEAEERGKYLSSFGDTPDPAKPAAAKP</sequence>
<comment type="caution">
    <text evidence="2">The sequence shown here is derived from an EMBL/GenBank/DDBJ whole genome shotgun (WGS) entry which is preliminary data.</text>
</comment>
<evidence type="ECO:0008006" key="4">
    <source>
        <dbReference type="Google" id="ProtNLM"/>
    </source>
</evidence>
<keyword evidence="3" id="KW-1185">Reference proteome</keyword>
<reference evidence="2 3" key="1">
    <citation type="submission" date="2024-03" db="EMBL/GenBank/DDBJ databases">
        <authorList>
            <person name="Jo J.-H."/>
        </authorList>
    </citation>
    <scope>NUCLEOTIDE SEQUENCE [LARGE SCALE GENOMIC DNA]</scope>
    <source>
        <strain evidence="2 3">PS1R-30</strain>
    </source>
</reference>
<evidence type="ECO:0000313" key="2">
    <source>
        <dbReference type="EMBL" id="MEJ5977104.1"/>
    </source>
</evidence>